<proteinExistence type="predicted"/>
<dbReference type="Pfam" id="PF25072">
    <property type="entry name" value="DUF7796"/>
    <property type="match status" value="1"/>
</dbReference>
<feature type="domain" description="DUF7796" evidence="1">
    <location>
        <begin position="287"/>
        <end position="493"/>
    </location>
</feature>
<sequence>MKPFVYLIQAAQDMPYPELPDEDNDIILLTWKAPSDVPGSLFLPGSSWNEGRNALLAEARKRVEAGRADYLYYIFLDEDVQIKEDTELAARLHVPLTGNPFRTFEAWLLDWEPAVGYTRYSWQYTEADSLVNLGHNFDALMNAFHREALPLLLPYETGFDAESWLYSQLIVAHLCTLFYPEHRLQCNLVLTKNKTRRTYVQKKRCWHIPTTYLCTALSSDLRSRLPKDHPNRSEPVVGIPRKKEESYRLDEALRQQIDWDHPLFRYREEGRRCGTHTGAGSRRGLHRRVALLISGSLELLDRTADNLRTMLIERLPACDVFIFAPDDAGSRNVGLLAPVRWRIEPDMPISEGCLRNGINCRLKTGVQRYLQQLNGLKQCWRLFNAWRSETGTVYDVVIRCRPDIRFVRPVDGMERIDLRYVHVPDFHGFDGVNDRFAVGRPEDMAWYMNKLDEFESYVTDWHAAGCNAQPVSAEMFTAGQLRRHGIRIRQAPFRFNRVRAHGEKRDVAGDG</sequence>
<dbReference type="InterPro" id="IPR056698">
    <property type="entry name" value="DUF7796"/>
</dbReference>
<organism evidence="2">
    <name type="scientific">Desulfatirhabdium butyrativorans</name>
    <dbReference type="NCBI Taxonomy" id="340467"/>
    <lineage>
        <taxon>Bacteria</taxon>
        <taxon>Pseudomonadati</taxon>
        <taxon>Thermodesulfobacteriota</taxon>
        <taxon>Desulfobacteria</taxon>
        <taxon>Desulfobacterales</taxon>
        <taxon>Desulfatirhabdiaceae</taxon>
        <taxon>Desulfatirhabdium</taxon>
    </lineage>
</organism>
<dbReference type="AlphaFoldDB" id="A0A7C4VS56"/>
<name>A0A7C4VS56_9BACT</name>
<comment type="caution">
    <text evidence="2">The sequence shown here is derived from an EMBL/GenBank/DDBJ whole genome shotgun (WGS) entry which is preliminary data.</text>
</comment>
<dbReference type="PANTHER" id="PTHR35112:SF1">
    <property type="entry name" value="RING_FYVE_PHD ZINC FINGER SUPERFAMILY PROTEIN"/>
    <property type="match status" value="1"/>
</dbReference>
<evidence type="ECO:0000259" key="1">
    <source>
        <dbReference type="Pfam" id="PF25072"/>
    </source>
</evidence>
<evidence type="ECO:0000313" key="2">
    <source>
        <dbReference type="EMBL" id="HGU34491.1"/>
    </source>
</evidence>
<dbReference type="PANTHER" id="PTHR35112">
    <property type="entry name" value="OS08G0360500 PROTEIN"/>
    <property type="match status" value="1"/>
</dbReference>
<reference evidence="2" key="1">
    <citation type="journal article" date="2020" name="mSystems">
        <title>Genome- and Community-Level Interaction Insights into Carbon Utilization and Element Cycling Functions of Hydrothermarchaeota in Hydrothermal Sediment.</title>
        <authorList>
            <person name="Zhou Z."/>
            <person name="Liu Y."/>
            <person name="Xu W."/>
            <person name="Pan J."/>
            <person name="Luo Z.H."/>
            <person name="Li M."/>
        </authorList>
    </citation>
    <scope>NUCLEOTIDE SEQUENCE [LARGE SCALE GENOMIC DNA]</scope>
    <source>
        <strain evidence="2">SpSt-477</strain>
    </source>
</reference>
<gene>
    <name evidence="2" type="ORF">ENS29_16840</name>
</gene>
<dbReference type="EMBL" id="DSUH01000381">
    <property type="protein sequence ID" value="HGU34491.1"/>
    <property type="molecule type" value="Genomic_DNA"/>
</dbReference>
<accession>A0A7C4VS56</accession>
<protein>
    <recommendedName>
        <fullName evidence="1">DUF7796 domain-containing protein</fullName>
    </recommendedName>
</protein>